<keyword evidence="10 16" id="KW-0418">Kinase</keyword>
<evidence type="ECO:0000256" key="13">
    <source>
        <dbReference type="ARBA" id="ARBA00022993"/>
    </source>
</evidence>
<dbReference type="EC" id="2.7.1.33" evidence="6 16"/>
<comment type="subunit">
    <text evidence="5 16">Homodimer.</text>
</comment>
<evidence type="ECO:0000256" key="16">
    <source>
        <dbReference type="HAMAP-Rule" id="MF_01274"/>
    </source>
</evidence>
<dbReference type="PANTHER" id="PTHR34265:SF1">
    <property type="entry name" value="TYPE III PANTOTHENATE KINASE"/>
    <property type="match status" value="1"/>
</dbReference>
<comment type="function">
    <text evidence="16">Catalyzes the phosphorylation of pantothenate (Pan), the first step in CoA biosynthesis.</text>
</comment>
<evidence type="ECO:0000313" key="18">
    <source>
        <dbReference type="Proteomes" id="UP001165367"/>
    </source>
</evidence>
<keyword evidence="9 16" id="KW-0547">Nucleotide-binding</keyword>
<keyword evidence="8 16" id="KW-0808">Transferase</keyword>
<keyword evidence="7 16" id="KW-0963">Cytoplasm</keyword>
<dbReference type="PANTHER" id="PTHR34265">
    <property type="entry name" value="TYPE III PANTOTHENATE KINASE"/>
    <property type="match status" value="1"/>
</dbReference>
<feature type="binding site" evidence="16">
    <location>
        <position position="171"/>
    </location>
    <ligand>
        <name>substrate</name>
    </ligand>
</feature>
<feature type="binding site" evidence="16">
    <location>
        <position position="119"/>
    </location>
    <ligand>
        <name>ATP</name>
        <dbReference type="ChEBI" id="CHEBI:30616"/>
    </ligand>
</feature>
<evidence type="ECO:0000256" key="2">
    <source>
        <dbReference type="ARBA" id="ARBA00001958"/>
    </source>
</evidence>
<evidence type="ECO:0000256" key="5">
    <source>
        <dbReference type="ARBA" id="ARBA00011738"/>
    </source>
</evidence>
<dbReference type="SUPFAM" id="SSF53067">
    <property type="entry name" value="Actin-like ATPase domain"/>
    <property type="match status" value="2"/>
</dbReference>
<keyword evidence="18" id="KW-1185">Reference proteome</keyword>
<comment type="similarity">
    <text evidence="14 16">Belongs to the type III pantothenate kinase family.</text>
</comment>
<keyword evidence="11 16" id="KW-0067">ATP-binding</keyword>
<dbReference type="HAMAP" id="MF_01274">
    <property type="entry name" value="Pantothen_kinase_3"/>
    <property type="match status" value="1"/>
</dbReference>
<evidence type="ECO:0000256" key="1">
    <source>
        <dbReference type="ARBA" id="ARBA00001206"/>
    </source>
</evidence>
<dbReference type="RefSeq" id="WP_237876938.1">
    <property type="nucleotide sequence ID" value="NZ_JAKLTR010000028.1"/>
</dbReference>
<sequence>MVTFCFDFGNTRRKLAVFTGDVIEKVIVLADDNAETIGELLDTYRPGKAILSSVIDHDPMLEEQLAKHTRFHKLNHLTRLDFTTLVGKPETIGADRLALLAAAVRFYPKKNNLIIALGTCITYNFIDKYHRFSGGGISPGMEMRLKSLNHYTAKLPVVRADSNVPLIGYDTVTNIQSGVTLGMVYEIDGFIDEYAKKFDNFNVVLTGGDMVHLGSHLKNKIFADPDLIFKGLYAISELNNP</sequence>
<accession>A0ABS9KZZ8</accession>
<evidence type="ECO:0000256" key="14">
    <source>
        <dbReference type="ARBA" id="ARBA00038036"/>
    </source>
</evidence>
<gene>
    <name evidence="16" type="primary">coaX</name>
    <name evidence="17" type="ORF">LZZ85_26870</name>
</gene>
<comment type="pathway">
    <text evidence="4 16">Cofactor biosynthesis; coenzyme A biosynthesis; CoA from (R)-pantothenate: step 1/5.</text>
</comment>
<feature type="binding site" evidence="16">
    <location>
        <begin position="93"/>
        <end position="96"/>
    </location>
    <ligand>
        <name>substrate</name>
    </ligand>
</feature>
<evidence type="ECO:0000256" key="8">
    <source>
        <dbReference type="ARBA" id="ARBA00022679"/>
    </source>
</evidence>
<evidence type="ECO:0000256" key="4">
    <source>
        <dbReference type="ARBA" id="ARBA00005225"/>
    </source>
</evidence>
<keyword evidence="12 16" id="KW-0630">Potassium</keyword>
<comment type="catalytic activity">
    <reaction evidence="1 16">
        <text>(R)-pantothenate + ATP = (R)-4'-phosphopantothenate + ADP + H(+)</text>
        <dbReference type="Rhea" id="RHEA:16373"/>
        <dbReference type="ChEBI" id="CHEBI:10986"/>
        <dbReference type="ChEBI" id="CHEBI:15378"/>
        <dbReference type="ChEBI" id="CHEBI:29032"/>
        <dbReference type="ChEBI" id="CHEBI:30616"/>
        <dbReference type="ChEBI" id="CHEBI:456216"/>
        <dbReference type="EC" id="2.7.1.33"/>
    </reaction>
</comment>
<evidence type="ECO:0000256" key="15">
    <source>
        <dbReference type="ARBA" id="ARBA00040883"/>
    </source>
</evidence>
<evidence type="ECO:0000256" key="10">
    <source>
        <dbReference type="ARBA" id="ARBA00022777"/>
    </source>
</evidence>
<dbReference type="Proteomes" id="UP001165367">
    <property type="component" value="Unassembled WGS sequence"/>
</dbReference>
<dbReference type="CDD" id="cd24015">
    <property type="entry name" value="ASKHA_NBD_PanK-III"/>
    <property type="match status" value="1"/>
</dbReference>
<proteinExistence type="inferred from homology"/>
<dbReference type="NCBIfam" id="TIGR00671">
    <property type="entry name" value="baf"/>
    <property type="match status" value="1"/>
</dbReference>
<comment type="subcellular location">
    <subcellularLocation>
        <location evidence="3 16">Cytoplasm</location>
    </subcellularLocation>
</comment>
<feature type="binding site" evidence="16">
    <location>
        <begin position="7"/>
        <end position="14"/>
    </location>
    <ligand>
        <name>ATP</name>
        <dbReference type="ChEBI" id="CHEBI:30616"/>
    </ligand>
</feature>
<dbReference type="GO" id="GO:0004594">
    <property type="term" value="F:pantothenate kinase activity"/>
    <property type="evidence" value="ECO:0007669"/>
    <property type="project" value="UniProtKB-EC"/>
</dbReference>
<protein>
    <recommendedName>
        <fullName evidence="15 16">Type III pantothenate kinase</fullName>
        <ecNumber evidence="6 16">2.7.1.33</ecNumber>
    </recommendedName>
    <alternativeName>
        <fullName evidence="16">PanK-III</fullName>
    </alternativeName>
    <alternativeName>
        <fullName evidence="16">Pantothenic acid kinase</fullName>
    </alternativeName>
</protein>
<evidence type="ECO:0000256" key="6">
    <source>
        <dbReference type="ARBA" id="ARBA00012102"/>
    </source>
</evidence>
<reference evidence="17" key="1">
    <citation type="submission" date="2022-01" db="EMBL/GenBank/DDBJ databases">
        <authorList>
            <person name="Jo J.-H."/>
            <person name="Im W.-T."/>
        </authorList>
    </citation>
    <scope>NUCLEOTIDE SEQUENCE</scope>
    <source>
        <strain evidence="17">NA20</strain>
    </source>
</reference>
<evidence type="ECO:0000256" key="11">
    <source>
        <dbReference type="ARBA" id="ARBA00022840"/>
    </source>
</evidence>
<comment type="caution">
    <text evidence="16">Lacks conserved residue(s) required for the propagation of feature annotation.</text>
</comment>
<keyword evidence="13 16" id="KW-0173">Coenzyme A biosynthesis</keyword>
<dbReference type="EMBL" id="JAKLTR010000028">
    <property type="protein sequence ID" value="MCG2617954.1"/>
    <property type="molecule type" value="Genomic_DNA"/>
</dbReference>
<dbReference type="InterPro" id="IPR004619">
    <property type="entry name" value="Type_III_PanK"/>
</dbReference>
<dbReference type="Gene3D" id="3.30.420.40">
    <property type="match status" value="1"/>
</dbReference>
<evidence type="ECO:0000256" key="12">
    <source>
        <dbReference type="ARBA" id="ARBA00022958"/>
    </source>
</evidence>
<dbReference type="InterPro" id="IPR043129">
    <property type="entry name" value="ATPase_NBD"/>
</dbReference>
<evidence type="ECO:0000256" key="9">
    <source>
        <dbReference type="ARBA" id="ARBA00022741"/>
    </source>
</evidence>
<feature type="active site" description="Proton acceptor" evidence="16">
    <location>
        <position position="95"/>
    </location>
</feature>
<evidence type="ECO:0000313" key="17">
    <source>
        <dbReference type="EMBL" id="MCG2617954.1"/>
    </source>
</evidence>
<dbReference type="Pfam" id="PF03309">
    <property type="entry name" value="Pan_kinase"/>
    <property type="match status" value="1"/>
</dbReference>
<name>A0ABS9KZZ8_9BACT</name>
<organism evidence="17 18">
    <name type="scientific">Terrimonas ginsenosidimutans</name>
    <dbReference type="NCBI Taxonomy" id="2908004"/>
    <lineage>
        <taxon>Bacteria</taxon>
        <taxon>Pseudomonadati</taxon>
        <taxon>Bacteroidota</taxon>
        <taxon>Chitinophagia</taxon>
        <taxon>Chitinophagales</taxon>
        <taxon>Chitinophagaceae</taxon>
        <taxon>Terrimonas</taxon>
    </lineage>
</organism>
<comment type="cofactor">
    <cofactor evidence="2">
        <name>K(+)</name>
        <dbReference type="ChEBI" id="CHEBI:29103"/>
    </cofactor>
</comment>
<evidence type="ECO:0000256" key="3">
    <source>
        <dbReference type="ARBA" id="ARBA00004496"/>
    </source>
</evidence>
<evidence type="ECO:0000256" key="7">
    <source>
        <dbReference type="ARBA" id="ARBA00022490"/>
    </source>
</evidence>
<comment type="caution">
    <text evidence="17">The sequence shown here is derived from an EMBL/GenBank/DDBJ whole genome shotgun (WGS) entry which is preliminary data.</text>
</comment>
<comment type="cofactor">
    <cofactor evidence="16">
        <name>NH4(+)</name>
        <dbReference type="ChEBI" id="CHEBI:28938"/>
    </cofactor>
    <cofactor evidence="16">
        <name>K(+)</name>
        <dbReference type="ChEBI" id="CHEBI:29103"/>
    </cofactor>
    <text evidence="16">A monovalent cation. Ammonium or potassium.</text>
</comment>